<evidence type="ECO:0000256" key="5">
    <source>
        <dbReference type="ARBA" id="ARBA00022779"/>
    </source>
</evidence>
<keyword evidence="9" id="KW-1185">Reference proteome</keyword>
<evidence type="ECO:0000256" key="2">
    <source>
        <dbReference type="ARBA" id="ARBA00009226"/>
    </source>
</evidence>
<dbReference type="InterPro" id="IPR001172">
    <property type="entry name" value="FliN_T3SS_HrcQb"/>
</dbReference>
<evidence type="ECO:0000313" key="8">
    <source>
        <dbReference type="EMBL" id="MBP1855630.1"/>
    </source>
</evidence>
<keyword evidence="8" id="KW-0282">Flagellum</keyword>
<comment type="similarity">
    <text evidence="2">Belongs to the FliN/MopA/SpaO family.</text>
</comment>
<dbReference type="RefSeq" id="WP_027702899.1">
    <property type="nucleotide sequence ID" value="NZ_BAAACS010000004.1"/>
</dbReference>
<dbReference type="Proteomes" id="UP000767291">
    <property type="component" value="Unassembled WGS sequence"/>
</dbReference>
<keyword evidence="8" id="KW-0969">Cilium</keyword>
<dbReference type="InterPro" id="IPR036429">
    <property type="entry name" value="SpoA-like_sf"/>
</dbReference>
<keyword evidence="4" id="KW-0145">Chemotaxis</keyword>
<evidence type="ECO:0000313" key="9">
    <source>
        <dbReference type="Proteomes" id="UP000767291"/>
    </source>
</evidence>
<proteinExistence type="inferred from homology"/>
<comment type="subcellular location">
    <subcellularLocation>
        <location evidence="1">Cell membrane</location>
        <topology evidence="1">Peripheral membrane protein</topology>
        <orientation evidence="1">Cytoplasmic side</orientation>
    </subcellularLocation>
</comment>
<dbReference type="Pfam" id="PF01052">
    <property type="entry name" value="FliMN_C"/>
    <property type="match status" value="1"/>
</dbReference>
<dbReference type="PRINTS" id="PR00956">
    <property type="entry name" value="FLGMOTORFLIN"/>
</dbReference>
<feature type="domain" description="Flagellar motor switch protein FliN-like C-terminal" evidence="7">
    <location>
        <begin position="37"/>
        <end position="107"/>
    </location>
</feature>
<dbReference type="PANTHER" id="PTHR43484">
    <property type="match status" value="1"/>
</dbReference>
<evidence type="ECO:0000256" key="3">
    <source>
        <dbReference type="ARBA" id="ARBA00022475"/>
    </source>
</evidence>
<evidence type="ECO:0000256" key="4">
    <source>
        <dbReference type="ARBA" id="ARBA00022500"/>
    </source>
</evidence>
<comment type="caution">
    <text evidence="8">The sequence shown here is derived from an EMBL/GenBank/DDBJ whole genome shotgun (WGS) entry which is preliminary data.</text>
</comment>
<keyword evidence="3" id="KW-1003">Cell membrane</keyword>
<dbReference type="EMBL" id="JAGGJX010000004">
    <property type="protein sequence ID" value="MBP1855630.1"/>
    <property type="molecule type" value="Genomic_DNA"/>
</dbReference>
<keyword evidence="6" id="KW-0472">Membrane</keyword>
<name>A0ABS4ECG9_9FIRM</name>
<evidence type="ECO:0000256" key="1">
    <source>
        <dbReference type="ARBA" id="ARBA00004413"/>
    </source>
</evidence>
<evidence type="ECO:0000259" key="7">
    <source>
        <dbReference type="Pfam" id="PF01052"/>
    </source>
</evidence>
<organism evidence="8 9">
    <name type="scientific">Metaclostridioides mangenotii</name>
    <dbReference type="NCBI Taxonomy" id="1540"/>
    <lineage>
        <taxon>Bacteria</taxon>
        <taxon>Bacillati</taxon>
        <taxon>Bacillota</taxon>
        <taxon>Clostridia</taxon>
        <taxon>Peptostreptococcales</taxon>
        <taxon>Peptostreptococcaceae</taxon>
        <taxon>Metaclostridioides</taxon>
    </lineage>
</organism>
<dbReference type="PANTHER" id="PTHR43484:SF1">
    <property type="entry name" value="FLAGELLAR MOTOR SWITCH PROTEIN FLIN"/>
    <property type="match status" value="1"/>
</dbReference>
<dbReference type="Gene3D" id="2.30.330.10">
    <property type="entry name" value="SpoA-like"/>
    <property type="match status" value="1"/>
</dbReference>
<accession>A0ABS4ECG9</accession>
<dbReference type="InterPro" id="IPR001543">
    <property type="entry name" value="FliN-like_C"/>
</dbReference>
<gene>
    <name evidence="8" type="ORF">J2Z43_002028</name>
</gene>
<protein>
    <submittedName>
        <fullName evidence="8">Flagellar motor switch protein FliN/FliY</fullName>
    </submittedName>
</protein>
<dbReference type="SUPFAM" id="SSF101801">
    <property type="entry name" value="Surface presentation of antigens (SPOA)"/>
    <property type="match status" value="1"/>
</dbReference>
<keyword evidence="8" id="KW-0966">Cell projection</keyword>
<keyword evidence="5" id="KW-0283">Flagellar rotation</keyword>
<evidence type="ECO:0000256" key="6">
    <source>
        <dbReference type="ARBA" id="ARBA00023136"/>
    </source>
</evidence>
<reference evidence="8 9" key="1">
    <citation type="submission" date="2021-03" db="EMBL/GenBank/DDBJ databases">
        <title>Genomic Encyclopedia of Type Strains, Phase IV (KMG-IV): sequencing the most valuable type-strain genomes for metagenomic binning, comparative biology and taxonomic classification.</title>
        <authorList>
            <person name="Goeker M."/>
        </authorList>
    </citation>
    <scope>NUCLEOTIDE SEQUENCE [LARGE SCALE GENOMIC DNA]</scope>
    <source>
        <strain evidence="8 9">DSM 1289</strain>
    </source>
</reference>
<sequence length="117" mass="12980">MDGSKTISNEDAKILLNKEIANSKNVDSDYINENLSRILDVNLELSVIIGRTKMKLKEILSLQKGSLMELDALVDQDVEILIDDKVLAYGKVVVVDLNFGVKITSIVEGDELVKTFI</sequence>
<dbReference type="InterPro" id="IPR051469">
    <property type="entry name" value="FliN/MopA/SpaO"/>
</dbReference>